<keyword evidence="1" id="KW-0732">Signal</keyword>
<feature type="signal peptide" evidence="1">
    <location>
        <begin position="1"/>
        <end position="17"/>
    </location>
</feature>
<accession>A0A131YBY0</accession>
<sequence length="105" mass="12109">MSKALLALYLSFPFSLSMRCYYLHDGSLPARRIFSSYTLRQARLYVLLYVQADRGLGCCHAINNEGYRCAALDVFRVDRRWRQVSSLFRSRSPPETGGQTREGLH</sequence>
<protein>
    <recommendedName>
        <fullName evidence="3">Secreted protein</fullName>
    </recommendedName>
</protein>
<dbReference type="EMBL" id="GEDV01012519">
    <property type="protein sequence ID" value="JAP76038.1"/>
    <property type="molecule type" value="Transcribed_RNA"/>
</dbReference>
<proteinExistence type="predicted"/>
<evidence type="ECO:0008006" key="3">
    <source>
        <dbReference type="Google" id="ProtNLM"/>
    </source>
</evidence>
<organism evidence="2">
    <name type="scientific">Rhipicephalus appendiculatus</name>
    <name type="common">Brown ear tick</name>
    <dbReference type="NCBI Taxonomy" id="34631"/>
    <lineage>
        <taxon>Eukaryota</taxon>
        <taxon>Metazoa</taxon>
        <taxon>Ecdysozoa</taxon>
        <taxon>Arthropoda</taxon>
        <taxon>Chelicerata</taxon>
        <taxon>Arachnida</taxon>
        <taxon>Acari</taxon>
        <taxon>Parasitiformes</taxon>
        <taxon>Ixodida</taxon>
        <taxon>Ixodoidea</taxon>
        <taxon>Ixodidae</taxon>
        <taxon>Rhipicephalinae</taxon>
        <taxon>Rhipicephalus</taxon>
        <taxon>Rhipicephalus</taxon>
    </lineage>
</organism>
<name>A0A131YBY0_RHIAP</name>
<dbReference type="AlphaFoldDB" id="A0A131YBY0"/>
<feature type="chain" id="PRO_5007284514" description="Secreted protein" evidence="1">
    <location>
        <begin position="18"/>
        <end position="105"/>
    </location>
</feature>
<reference evidence="2" key="1">
    <citation type="journal article" date="2016" name="Ticks Tick Borne Dis.">
        <title>De novo assembly and annotation of the salivary gland transcriptome of Rhipicephalus appendiculatus male and female ticks during blood feeding.</title>
        <authorList>
            <person name="de Castro M.H."/>
            <person name="de Klerk D."/>
            <person name="Pienaar R."/>
            <person name="Latif A.A."/>
            <person name="Rees D.J."/>
            <person name="Mans B.J."/>
        </authorList>
    </citation>
    <scope>NUCLEOTIDE SEQUENCE</scope>
    <source>
        <tissue evidence="2">Salivary glands</tissue>
    </source>
</reference>
<evidence type="ECO:0000313" key="2">
    <source>
        <dbReference type="EMBL" id="JAP76038.1"/>
    </source>
</evidence>
<evidence type="ECO:0000256" key="1">
    <source>
        <dbReference type="SAM" id="SignalP"/>
    </source>
</evidence>